<dbReference type="SUPFAM" id="SSF53098">
    <property type="entry name" value="Ribonuclease H-like"/>
    <property type="match status" value="1"/>
</dbReference>
<dbReference type="InterPro" id="IPR036397">
    <property type="entry name" value="RNaseH_sf"/>
</dbReference>
<proteinExistence type="predicted"/>
<dbReference type="InterPro" id="IPR012337">
    <property type="entry name" value="RNaseH-like_sf"/>
</dbReference>
<protein>
    <submittedName>
        <fullName evidence="2">Bifunctional RNase H/acid phosphatase</fullName>
    </submittedName>
</protein>
<dbReference type="Proteomes" id="UP001602013">
    <property type="component" value="Unassembled WGS sequence"/>
</dbReference>
<accession>A0ABW6SU31</accession>
<dbReference type="PROSITE" id="PS50879">
    <property type="entry name" value="RNASE_H_1"/>
    <property type="match status" value="1"/>
</dbReference>
<dbReference type="InterPro" id="IPR013078">
    <property type="entry name" value="His_Pase_superF_clade-1"/>
</dbReference>
<dbReference type="CDD" id="cd07067">
    <property type="entry name" value="HP_PGM_like"/>
    <property type="match status" value="1"/>
</dbReference>
<dbReference type="Pfam" id="PF00300">
    <property type="entry name" value="His_Phos_1"/>
    <property type="match status" value="1"/>
</dbReference>
<sequence length="424" mass="45017">MRFVVEADGGSRGNPGPAGYGAVVKDADGQVLAETAEAIGTATNNVAEYRGLIAGLSSALALGGEGASIEVRMDSKLVIEQMAGRWKIKNEGLRPLALEAGGIARRLRVTWTWIPRERNKHADRLANEAMDAAAKGLKWESTGVAAPLAELVRPAAEPEPSGRVAYEAAAPEPAFEVESVPEPAASLAAPTAPAPGPSVASAAVRRERGEGTGWMARPTRVATSFLLLRHGETPLSVEKRFSGVGDPSLTSRGLAQAEAAALRLAREPYAIDVIVSSPLARARQTAEAVAARTGVPVRVERDLREADFGAWEGHTFTEIQRDWPAELTAWLGDPSIAPPGGESFTEAGRRVEHARERIVAEHEGKTVLVVSHVTPIKLLLRFALMAPPESLYRMHLDVACLSAIDYYADGPAVVRALNDTAHLG</sequence>
<dbReference type="PIRSF" id="PIRSF036922">
    <property type="entry name" value="RNaseH_PGAM"/>
    <property type="match status" value="1"/>
</dbReference>
<comment type="caution">
    <text evidence="2">The sequence shown here is derived from an EMBL/GenBank/DDBJ whole genome shotgun (WGS) entry which is preliminary data.</text>
</comment>
<dbReference type="InterPro" id="IPR050275">
    <property type="entry name" value="PGM_Phosphatase"/>
</dbReference>
<feature type="domain" description="RNase H type-1" evidence="1">
    <location>
        <begin position="1"/>
        <end position="139"/>
    </location>
</feature>
<name>A0ABW6SU31_9ACTN</name>
<dbReference type="InterPro" id="IPR029033">
    <property type="entry name" value="His_PPase_superfam"/>
</dbReference>
<reference evidence="2 3" key="1">
    <citation type="submission" date="2024-10" db="EMBL/GenBank/DDBJ databases">
        <title>The Natural Products Discovery Center: Release of the First 8490 Sequenced Strains for Exploring Actinobacteria Biosynthetic Diversity.</title>
        <authorList>
            <person name="Kalkreuter E."/>
            <person name="Kautsar S.A."/>
            <person name="Yang D."/>
            <person name="Bader C.D."/>
            <person name="Teijaro C.N."/>
            <person name="Fluegel L."/>
            <person name="Davis C.M."/>
            <person name="Simpson J.R."/>
            <person name="Lauterbach L."/>
            <person name="Steele A.D."/>
            <person name="Gui C."/>
            <person name="Meng S."/>
            <person name="Li G."/>
            <person name="Viehrig K."/>
            <person name="Ye F."/>
            <person name="Su P."/>
            <person name="Kiefer A.F."/>
            <person name="Nichols A."/>
            <person name="Cepeda A.J."/>
            <person name="Yan W."/>
            <person name="Fan B."/>
            <person name="Jiang Y."/>
            <person name="Adhikari A."/>
            <person name="Zheng C.-J."/>
            <person name="Schuster L."/>
            <person name="Cowan T.M."/>
            <person name="Smanski M.J."/>
            <person name="Chevrette M.G."/>
            <person name="De Carvalho L.P.S."/>
            <person name="Shen B."/>
        </authorList>
    </citation>
    <scope>NUCLEOTIDE SEQUENCE [LARGE SCALE GENOMIC DNA]</scope>
    <source>
        <strain evidence="2 3">NPDC002173</strain>
    </source>
</reference>
<dbReference type="InterPro" id="IPR014636">
    <property type="entry name" value="RNaseH/PGlycerate_mutase"/>
</dbReference>
<dbReference type="Gene3D" id="3.30.420.10">
    <property type="entry name" value="Ribonuclease H-like superfamily/Ribonuclease H"/>
    <property type="match status" value="1"/>
</dbReference>
<dbReference type="RefSeq" id="WP_387412459.1">
    <property type="nucleotide sequence ID" value="NZ_JBIASD010000011.1"/>
</dbReference>
<dbReference type="EMBL" id="JBIASD010000011">
    <property type="protein sequence ID" value="MFF3667484.1"/>
    <property type="molecule type" value="Genomic_DNA"/>
</dbReference>
<keyword evidence="3" id="KW-1185">Reference proteome</keyword>
<evidence type="ECO:0000313" key="3">
    <source>
        <dbReference type="Proteomes" id="UP001602013"/>
    </source>
</evidence>
<dbReference type="PANTHER" id="PTHR48100:SF1">
    <property type="entry name" value="HISTIDINE PHOSPHATASE FAMILY PROTEIN-RELATED"/>
    <property type="match status" value="1"/>
</dbReference>
<gene>
    <name evidence="2" type="ORF">ACFYXI_17960</name>
</gene>
<evidence type="ECO:0000259" key="1">
    <source>
        <dbReference type="PROSITE" id="PS50879"/>
    </source>
</evidence>
<evidence type="ECO:0000313" key="2">
    <source>
        <dbReference type="EMBL" id="MFF3667484.1"/>
    </source>
</evidence>
<dbReference type="CDD" id="cd09279">
    <property type="entry name" value="RNase_HI_like"/>
    <property type="match status" value="1"/>
</dbReference>
<dbReference type="SUPFAM" id="SSF53254">
    <property type="entry name" value="Phosphoglycerate mutase-like"/>
    <property type="match status" value="1"/>
</dbReference>
<dbReference type="InterPro" id="IPR002156">
    <property type="entry name" value="RNaseH_domain"/>
</dbReference>
<dbReference type="PANTHER" id="PTHR48100">
    <property type="entry name" value="BROAD-SPECIFICITY PHOSPHATASE YOR283W-RELATED"/>
    <property type="match status" value="1"/>
</dbReference>
<dbReference type="NCBIfam" id="NF005567">
    <property type="entry name" value="PRK07238.1"/>
    <property type="match status" value="1"/>
</dbReference>
<dbReference type="Gene3D" id="3.40.50.1240">
    <property type="entry name" value="Phosphoglycerate mutase-like"/>
    <property type="match status" value="1"/>
</dbReference>
<dbReference type="SMART" id="SM00855">
    <property type="entry name" value="PGAM"/>
    <property type="match status" value="1"/>
</dbReference>
<organism evidence="2 3">
    <name type="scientific">Microtetraspora malaysiensis</name>
    <dbReference type="NCBI Taxonomy" id="161358"/>
    <lineage>
        <taxon>Bacteria</taxon>
        <taxon>Bacillati</taxon>
        <taxon>Actinomycetota</taxon>
        <taxon>Actinomycetes</taxon>
        <taxon>Streptosporangiales</taxon>
        <taxon>Streptosporangiaceae</taxon>
        <taxon>Microtetraspora</taxon>
    </lineage>
</organism>
<dbReference type="Pfam" id="PF13456">
    <property type="entry name" value="RVT_3"/>
    <property type="match status" value="1"/>
</dbReference>